<dbReference type="PaxDb" id="3880-AES62636"/>
<name>A0A072W0B7_MEDTR</name>
<proteinExistence type="predicted"/>
<sequence>MFEAAKTKHEDQSGYHKDLTPKTRAPWEGDMNFNSEVVADAEMKAFVEEMNENWNERRKGLKKEKMKKYESQESEMKGMKKSESKDSERK</sequence>
<evidence type="ECO:0000313" key="2">
    <source>
        <dbReference type="EMBL" id="KEH43755.1"/>
    </source>
</evidence>
<keyword evidence="4" id="KW-1185">Reference proteome</keyword>
<organism evidence="2 4">
    <name type="scientific">Medicago truncatula</name>
    <name type="common">Barrel medic</name>
    <name type="synonym">Medicago tribuloides</name>
    <dbReference type="NCBI Taxonomy" id="3880"/>
    <lineage>
        <taxon>Eukaryota</taxon>
        <taxon>Viridiplantae</taxon>
        <taxon>Streptophyta</taxon>
        <taxon>Embryophyta</taxon>
        <taxon>Tracheophyta</taxon>
        <taxon>Spermatophyta</taxon>
        <taxon>Magnoliopsida</taxon>
        <taxon>eudicotyledons</taxon>
        <taxon>Gunneridae</taxon>
        <taxon>Pentapetalae</taxon>
        <taxon>rosids</taxon>
        <taxon>fabids</taxon>
        <taxon>Fabales</taxon>
        <taxon>Fabaceae</taxon>
        <taxon>Papilionoideae</taxon>
        <taxon>50 kb inversion clade</taxon>
        <taxon>NPAAA clade</taxon>
        <taxon>Hologalegina</taxon>
        <taxon>IRL clade</taxon>
        <taxon>Trifolieae</taxon>
        <taxon>Medicago</taxon>
    </lineage>
</organism>
<dbReference type="Proteomes" id="UP000002051">
    <property type="component" value="Unassembled WGS sequence"/>
</dbReference>
<dbReference type="HOGENOM" id="CLU_2444153_0_0_1"/>
<dbReference type="AlphaFoldDB" id="A0A072W0B7"/>
<dbReference type="EMBL" id="CM001217">
    <property type="protein sequence ID" value="KEH43755.1"/>
    <property type="molecule type" value="Genomic_DNA"/>
</dbReference>
<evidence type="ECO:0000256" key="1">
    <source>
        <dbReference type="SAM" id="MobiDB-lite"/>
    </source>
</evidence>
<feature type="compositionally biased region" description="Basic and acidic residues" evidence="1">
    <location>
        <begin position="67"/>
        <end position="90"/>
    </location>
</feature>
<feature type="compositionally biased region" description="Basic and acidic residues" evidence="1">
    <location>
        <begin position="1"/>
        <end position="27"/>
    </location>
</feature>
<protein>
    <submittedName>
        <fullName evidence="2 3">Uncharacterized protein</fullName>
    </submittedName>
</protein>
<feature type="region of interest" description="Disordered" evidence="1">
    <location>
        <begin position="1"/>
        <end position="29"/>
    </location>
</feature>
<evidence type="ECO:0000313" key="4">
    <source>
        <dbReference type="Proteomes" id="UP000002051"/>
    </source>
</evidence>
<feature type="region of interest" description="Disordered" evidence="1">
    <location>
        <begin position="53"/>
        <end position="90"/>
    </location>
</feature>
<accession>A0A072W0B7</accession>
<reference evidence="3" key="3">
    <citation type="submission" date="2015-04" db="UniProtKB">
        <authorList>
            <consortium name="EnsemblPlants"/>
        </authorList>
    </citation>
    <scope>IDENTIFICATION</scope>
    <source>
        <strain evidence="3">cv. Jemalong A17</strain>
    </source>
</reference>
<dbReference type="EnsemblPlants" id="KEH43755">
    <property type="protein sequence ID" value="KEH43755"/>
    <property type="gene ID" value="MTR_1g102335"/>
</dbReference>
<reference evidence="2 4" key="2">
    <citation type="journal article" date="2014" name="BMC Genomics">
        <title>An improved genome release (version Mt4.0) for the model legume Medicago truncatula.</title>
        <authorList>
            <person name="Tang H."/>
            <person name="Krishnakumar V."/>
            <person name="Bidwell S."/>
            <person name="Rosen B."/>
            <person name="Chan A."/>
            <person name="Zhou S."/>
            <person name="Gentzbittel L."/>
            <person name="Childs K.L."/>
            <person name="Yandell M."/>
            <person name="Gundlach H."/>
            <person name="Mayer K.F."/>
            <person name="Schwartz D.C."/>
            <person name="Town C.D."/>
        </authorList>
    </citation>
    <scope>GENOME REANNOTATION</scope>
    <source>
        <strain evidence="2">A17</strain>
        <strain evidence="3 4">cv. Jemalong A17</strain>
    </source>
</reference>
<reference evidence="2 4" key="1">
    <citation type="journal article" date="2011" name="Nature">
        <title>The Medicago genome provides insight into the evolution of rhizobial symbioses.</title>
        <authorList>
            <person name="Young N.D."/>
            <person name="Debelle F."/>
            <person name="Oldroyd G.E."/>
            <person name="Geurts R."/>
            <person name="Cannon S.B."/>
            <person name="Udvardi M.K."/>
            <person name="Benedito V.A."/>
            <person name="Mayer K.F."/>
            <person name="Gouzy J."/>
            <person name="Schoof H."/>
            <person name="Van de Peer Y."/>
            <person name="Proost S."/>
            <person name="Cook D.R."/>
            <person name="Meyers B.C."/>
            <person name="Spannagl M."/>
            <person name="Cheung F."/>
            <person name="De Mita S."/>
            <person name="Krishnakumar V."/>
            <person name="Gundlach H."/>
            <person name="Zhou S."/>
            <person name="Mudge J."/>
            <person name="Bharti A.K."/>
            <person name="Murray J.D."/>
            <person name="Naoumkina M.A."/>
            <person name="Rosen B."/>
            <person name="Silverstein K.A."/>
            <person name="Tang H."/>
            <person name="Rombauts S."/>
            <person name="Zhao P.X."/>
            <person name="Zhou P."/>
            <person name="Barbe V."/>
            <person name="Bardou P."/>
            <person name="Bechner M."/>
            <person name="Bellec A."/>
            <person name="Berger A."/>
            <person name="Berges H."/>
            <person name="Bidwell S."/>
            <person name="Bisseling T."/>
            <person name="Choisne N."/>
            <person name="Couloux A."/>
            <person name="Denny R."/>
            <person name="Deshpande S."/>
            <person name="Dai X."/>
            <person name="Doyle J.J."/>
            <person name="Dudez A.M."/>
            <person name="Farmer A.D."/>
            <person name="Fouteau S."/>
            <person name="Franken C."/>
            <person name="Gibelin C."/>
            <person name="Gish J."/>
            <person name="Goldstein S."/>
            <person name="Gonzalez A.J."/>
            <person name="Green P.J."/>
            <person name="Hallab A."/>
            <person name="Hartog M."/>
            <person name="Hua A."/>
            <person name="Humphray S.J."/>
            <person name="Jeong D.H."/>
            <person name="Jing Y."/>
            <person name="Jocker A."/>
            <person name="Kenton S.M."/>
            <person name="Kim D.J."/>
            <person name="Klee K."/>
            <person name="Lai H."/>
            <person name="Lang C."/>
            <person name="Lin S."/>
            <person name="Macmil S.L."/>
            <person name="Magdelenat G."/>
            <person name="Matthews L."/>
            <person name="McCorrison J."/>
            <person name="Monaghan E.L."/>
            <person name="Mun J.H."/>
            <person name="Najar F.Z."/>
            <person name="Nicholson C."/>
            <person name="Noirot C."/>
            <person name="O'Bleness M."/>
            <person name="Paule C.R."/>
            <person name="Poulain J."/>
            <person name="Prion F."/>
            <person name="Qin B."/>
            <person name="Qu C."/>
            <person name="Retzel E.F."/>
            <person name="Riddle C."/>
            <person name="Sallet E."/>
            <person name="Samain S."/>
            <person name="Samson N."/>
            <person name="Sanders I."/>
            <person name="Saurat O."/>
            <person name="Scarpelli C."/>
            <person name="Schiex T."/>
            <person name="Segurens B."/>
            <person name="Severin A.J."/>
            <person name="Sherrier D.J."/>
            <person name="Shi R."/>
            <person name="Sims S."/>
            <person name="Singer S.R."/>
            <person name="Sinharoy S."/>
            <person name="Sterck L."/>
            <person name="Viollet A."/>
            <person name="Wang B.B."/>
            <person name="Wang K."/>
            <person name="Wang M."/>
            <person name="Wang X."/>
            <person name="Warfsmann J."/>
            <person name="Weissenbach J."/>
            <person name="White D.D."/>
            <person name="White J.D."/>
            <person name="Wiley G.B."/>
            <person name="Wincker P."/>
            <person name="Xing Y."/>
            <person name="Yang L."/>
            <person name="Yao Z."/>
            <person name="Ying F."/>
            <person name="Zhai J."/>
            <person name="Zhou L."/>
            <person name="Zuber A."/>
            <person name="Denarie J."/>
            <person name="Dixon R.A."/>
            <person name="May G.D."/>
            <person name="Schwartz D.C."/>
            <person name="Rogers J."/>
            <person name="Quetier F."/>
            <person name="Town C.D."/>
            <person name="Roe B.A."/>
        </authorList>
    </citation>
    <scope>NUCLEOTIDE SEQUENCE [LARGE SCALE GENOMIC DNA]</scope>
    <source>
        <strain evidence="2">A17</strain>
        <strain evidence="3 4">cv. Jemalong A17</strain>
    </source>
</reference>
<gene>
    <name evidence="2" type="ordered locus">MTR_1g102335</name>
</gene>
<evidence type="ECO:0000313" key="3">
    <source>
        <dbReference type="EnsemblPlants" id="KEH43755"/>
    </source>
</evidence>